<keyword evidence="2" id="KW-0479">Metal-binding</keyword>
<evidence type="ECO:0000256" key="3">
    <source>
        <dbReference type="ARBA" id="ARBA00022741"/>
    </source>
</evidence>
<evidence type="ECO:0000259" key="10">
    <source>
        <dbReference type="SMART" id="SM00382"/>
    </source>
</evidence>
<evidence type="ECO:0000313" key="12">
    <source>
        <dbReference type="Proteomes" id="UP000005096"/>
    </source>
</evidence>
<dbReference type="InterPro" id="IPR012763">
    <property type="entry name" value="DNA_pol_III_sug/sutau_N"/>
</dbReference>
<dbReference type="Pfam" id="PF13177">
    <property type="entry name" value="DNA_pol3_delta2"/>
    <property type="match status" value="1"/>
</dbReference>
<keyword evidence="3 8" id="KW-0547">Nucleotide-binding</keyword>
<dbReference type="CDD" id="cd18137">
    <property type="entry name" value="HLD_clamp_pol_III_gamma_tau"/>
    <property type="match status" value="1"/>
</dbReference>
<dbReference type="eggNOG" id="COG2812">
    <property type="taxonomic scope" value="Bacteria"/>
</dbReference>
<dbReference type="FunFam" id="3.40.50.300:FF:000014">
    <property type="entry name" value="DNA polymerase III subunit gamma/tau"/>
    <property type="match status" value="1"/>
</dbReference>
<gene>
    <name evidence="8" type="primary">dnaX</name>
    <name evidence="11" type="ORF">Apau_1267</name>
</gene>
<feature type="domain" description="AAA+ ATPase" evidence="10">
    <location>
        <begin position="36"/>
        <end position="179"/>
    </location>
</feature>
<dbReference type="InterPro" id="IPR003593">
    <property type="entry name" value="AAA+_ATPase"/>
</dbReference>
<evidence type="ECO:0000256" key="1">
    <source>
        <dbReference type="ARBA" id="ARBA00006360"/>
    </source>
</evidence>
<dbReference type="SMART" id="SM00382">
    <property type="entry name" value="AAA"/>
    <property type="match status" value="1"/>
</dbReference>
<keyword evidence="5 8" id="KW-0067">ATP-binding</keyword>
<dbReference type="Proteomes" id="UP000005096">
    <property type="component" value="Chromosome"/>
</dbReference>
<comment type="similarity">
    <text evidence="1 8">Belongs to the DnaX/STICHEL family.</text>
</comment>
<dbReference type="InterPro" id="IPR001270">
    <property type="entry name" value="ClpA/B"/>
</dbReference>
<keyword evidence="8 11" id="KW-0548">Nucleotidyltransferase</keyword>
<name>E3CYR4_9BACT</name>
<dbReference type="GO" id="GO:0046872">
    <property type="term" value="F:metal ion binding"/>
    <property type="evidence" value="ECO:0007669"/>
    <property type="project" value="UniProtKB-KW"/>
</dbReference>
<dbReference type="GO" id="GO:0009360">
    <property type="term" value="C:DNA polymerase III complex"/>
    <property type="evidence" value="ECO:0007669"/>
    <property type="project" value="InterPro"/>
</dbReference>
<feature type="compositionally biased region" description="Pro residues" evidence="9">
    <location>
        <begin position="388"/>
        <end position="401"/>
    </location>
</feature>
<feature type="region of interest" description="Disordered" evidence="9">
    <location>
        <begin position="524"/>
        <end position="585"/>
    </location>
</feature>
<dbReference type="InterPro" id="IPR045085">
    <property type="entry name" value="HLD_clamp_pol_III_gamma_tau"/>
</dbReference>
<comment type="subunit">
    <text evidence="8">DNA polymerase III contains a core (composed of alpha, epsilon and theta chains) that associates with a tau subunit. This core dimerizes to form the POLIII' complex. PolIII' associates with the gamma complex (composed of gamma, delta, delta', psi and chi chains) and with the beta chain to form the complete DNA polymerase III complex.</text>
</comment>
<dbReference type="OrthoDB" id="9810148at2"/>
<comment type="catalytic activity">
    <reaction evidence="7 8">
        <text>DNA(n) + a 2'-deoxyribonucleoside 5'-triphosphate = DNA(n+1) + diphosphate</text>
        <dbReference type="Rhea" id="RHEA:22508"/>
        <dbReference type="Rhea" id="RHEA-COMP:17339"/>
        <dbReference type="Rhea" id="RHEA-COMP:17340"/>
        <dbReference type="ChEBI" id="CHEBI:33019"/>
        <dbReference type="ChEBI" id="CHEBI:61560"/>
        <dbReference type="ChEBI" id="CHEBI:173112"/>
        <dbReference type="EC" id="2.7.7.7"/>
    </reaction>
</comment>
<dbReference type="GO" id="GO:0003887">
    <property type="term" value="F:DNA-directed DNA polymerase activity"/>
    <property type="evidence" value="ECO:0007669"/>
    <property type="project" value="UniProtKB-KW"/>
</dbReference>
<dbReference type="InterPro" id="IPR027417">
    <property type="entry name" value="P-loop_NTPase"/>
</dbReference>
<evidence type="ECO:0000256" key="7">
    <source>
        <dbReference type="ARBA" id="ARBA00049244"/>
    </source>
</evidence>
<evidence type="ECO:0000256" key="8">
    <source>
        <dbReference type="RuleBase" id="RU364063"/>
    </source>
</evidence>
<evidence type="ECO:0000256" key="5">
    <source>
        <dbReference type="ARBA" id="ARBA00022840"/>
    </source>
</evidence>
<dbReference type="InterPro" id="IPR050238">
    <property type="entry name" value="DNA_Rep/Repair_Clamp_Loader"/>
</dbReference>
<dbReference type="NCBIfam" id="TIGR02397">
    <property type="entry name" value="dnaX_nterm"/>
    <property type="match status" value="1"/>
</dbReference>
<dbReference type="GO" id="GO:0005524">
    <property type="term" value="F:ATP binding"/>
    <property type="evidence" value="ECO:0007669"/>
    <property type="project" value="UniProtKB-KW"/>
</dbReference>
<dbReference type="PANTHER" id="PTHR11669:SF0">
    <property type="entry name" value="PROTEIN STICHEL-LIKE 2"/>
    <property type="match status" value="1"/>
</dbReference>
<proteinExistence type="inferred from homology"/>
<reference evidence="11 12" key="1">
    <citation type="journal article" date="2010" name="Stand. Genomic Sci.">
        <title>Non-contiguous finished genome sequence of Aminomonas paucivorans type strain (GLU-3).</title>
        <authorList>
            <person name="Pitluck S."/>
            <person name="Yasawong M."/>
            <person name="Held B."/>
            <person name="Lapidus A."/>
            <person name="Nolan M."/>
            <person name="Copeland A."/>
            <person name="Lucas S."/>
            <person name="Del Rio T.G."/>
            <person name="Tice H."/>
            <person name="Cheng J.F."/>
            <person name="Chertkov O."/>
            <person name="Goodwin L."/>
            <person name="Tapia R."/>
            <person name="Han C."/>
            <person name="Liolios K."/>
            <person name="Ivanova N."/>
            <person name="Mavromatis K."/>
            <person name="Ovchinnikova G."/>
            <person name="Pati A."/>
            <person name="Chen A."/>
            <person name="Palaniappan K."/>
            <person name="Land M."/>
            <person name="Hauser L."/>
            <person name="Chang Y.J."/>
            <person name="Jeffries C.D."/>
            <person name="Pukall R."/>
            <person name="Spring S."/>
            <person name="Rohde M."/>
            <person name="Sikorski J."/>
            <person name="Goker M."/>
            <person name="Woyke T."/>
            <person name="Bristow J."/>
            <person name="Eisen J.A."/>
            <person name="Markowitz V."/>
            <person name="Hugenholtz P."/>
            <person name="Kyrpides N.C."/>
            <person name="Klenk H.P."/>
        </authorList>
    </citation>
    <scope>NUCLEOTIDE SEQUENCE [LARGE SCALE GENOMIC DNA]</scope>
    <source>
        <strain evidence="11 12">DSM 12260</strain>
    </source>
</reference>
<dbReference type="PRINTS" id="PR00300">
    <property type="entry name" value="CLPPROTEASEA"/>
</dbReference>
<keyword evidence="6 8" id="KW-0239">DNA-directed DNA polymerase</keyword>
<feature type="region of interest" description="Disordered" evidence="9">
    <location>
        <begin position="364"/>
        <end position="457"/>
    </location>
</feature>
<evidence type="ECO:0000256" key="6">
    <source>
        <dbReference type="ARBA" id="ARBA00022932"/>
    </source>
</evidence>
<dbReference type="EC" id="2.7.7.7" evidence="8"/>
<evidence type="ECO:0000256" key="4">
    <source>
        <dbReference type="ARBA" id="ARBA00022833"/>
    </source>
</evidence>
<dbReference type="AlphaFoldDB" id="E3CYR4"/>
<comment type="function">
    <text evidence="8">DNA polymerase III is a complex, multichain enzyme responsible for most of the replicative synthesis in bacteria. This DNA polymerase also exhibits 3' to 5' exonuclease activity.</text>
</comment>
<dbReference type="Pfam" id="PF22608">
    <property type="entry name" value="DNAX_ATPase_lid"/>
    <property type="match status" value="1"/>
</dbReference>
<protein>
    <recommendedName>
        <fullName evidence="8">DNA polymerase III subunit gamma/tau</fullName>
        <ecNumber evidence="8">2.7.7.7</ecNumber>
    </recommendedName>
</protein>
<dbReference type="HOGENOM" id="CLU_006229_3_5_0"/>
<keyword evidence="4" id="KW-0862">Zinc</keyword>
<evidence type="ECO:0000313" key="11">
    <source>
        <dbReference type="EMBL" id="EFQ23692.1"/>
    </source>
</evidence>
<dbReference type="PaxDb" id="584708-Apau_1267"/>
<dbReference type="FunFam" id="1.10.8.60:FF:000013">
    <property type="entry name" value="DNA polymerase III subunit gamma/tau"/>
    <property type="match status" value="1"/>
</dbReference>
<dbReference type="STRING" id="584708.Apau_1267"/>
<dbReference type="GO" id="GO:0006261">
    <property type="term" value="P:DNA-templated DNA replication"/>
    <property type="evidence" value="ECO:0007669"/>
    <property type="project" value="TreeGrafter"/>
</dbReference>
<dbReference type="Gene3D" id="3.40.50.300">
    <property type="entry name" value="P-loop containing nucleotide triphosphate hydrolases"/>
    <property type="match status" value="1"/>
</dbReference>
<dbReference type="CDD" id="cd00009">
    <property type="entry name" value="AAA"/>
    <property type="match status" value="1"/>
</dbReference>
<evidence type="ECO:0000256" key="2">
    <source>
        <dbReference type="ARBA" id="ARBA00022723"/>
    </source>
</evidence>
<dbReference type="PANTHER" id="PTHR11669">
    <property type="entry name" value="REPLICATION FACTOR C / DNA POLYMERASE III GAMMA-TAU SUBUNIT"/>
    <property type="match status" value="1"/>
</dbReference>
<dbReference type="Gene3D" id="1.10.8.60">
    <property type="match status" value="1"/>
</dbReference>
<keyword evidence="12" id="KW-1185">Reference proteome</keyword>
<keyword evidence="8" id="KW-0235">DNA replication</keyword>
<dbReference type="RefSeq" id="WP_006300894.1">
    <property type="nucleotide sequence ID" value="NZ_CM001022.1"/>
</dbReference>
<accession>E3CYR4</accession>
<keyword evidence="8 11" id="KW-0808">Transferase</keyword>
<sequence length="618" mass="67320">MYLSLYRRYRPSCFSEIVGQEGVVEALLRSLQEGRASHAYLFSGPRGCGKTSAARLVAKRLNCASPAPGGESCGQCPSCLALAAGEHMDVVEIDGASNRGIEEIRELKSHVSLAPFQSPHKVYIIDEVHMLTEPAFNALLKTLEEPPSRVYFILATTEPQKVPVTIRSRCVHLPFQRIPNDDVVARLHEVCRAEGVEAEPQALWEIARQSDGALRDALSLLEQVLALQPEAVTVAALRRLLGGTGREDLERWLQAFRQEPGQAFPHLSRLAQRGANLERLLEGFYLLFRDLLFFRIWGEAILPGLGVSPEEAEYLRQEALQWSESSLERGAALCASLFPRARQGLRADVFSGLLFQRLGEARQLPEGAPRGGPIVPEPTEPSGGENAPSPPPVSRPLPPFRQEPCGERGSGTAGVAPSPPVFPLPVEESSCPVPRVREEDEEKAGLGEVEEEQRVSDPSGWNPLVLYLAQRDLPLAAGILRSRIVREGESLALVVPEEDRILSQTLRSPKSRRILREGAQSLFGGELRLAGEEAPPSSPPEREGAPGSPEGDSFTPPDSVVSRVEGLGREFQAPPGGEPAEKGEWIHEAISWLDAEVLFIQKGTREEESGTGDGGVGE</sequence>
<dbReference type="SUPFAM" id="SSF52540">
    <property type="entry name" value="P-loop containing nucleoside triphosphate hydrolases"/>
    <property type="match status" value="1"/>
</dbReference>
<organism evidence="11 12">
    <name type="scientific">Aminomonas paucivorans DSM 12260</name>
    <dbReference type="NCBI Taxonomy" id="584708"/>
    <lineage>
        <taxon>Bacteria</taxon>
        <taxon>Thermotogati</taxon>
        <taxon>Synergistota</taxon>
        <taxon>Synergistia</taxon>
        <taxon>Synergistales</taxon>
        <taxon>Synergistaceae</taxon>
        <taxon>Aminomonas</taxon>
    </lineage>
</organism>
<dbReference type="EMBL" id="CM001022">
    <property type="protein sequence ID" value="EFQ23692.1"/>
    <property type="molecule type" value="Genomic_DNA"/>
</dbReference>
<evidence type="ECO:0000256" key="9">
    <source>
        <dbReference type="SAM" id="MobiDB-lite"/>
    </source>
</evidence>